<dbReference type="AlphaFoldDB" id="A0A7E4ZYB6"/>
<keyword evidence="3" id="KW-1185">Reference proteome</keyword>
<evidence type="ECO:0000313" key="4">
    <source>
        <dbReference type="WBParaSite" id="Pan_g3288.t1"/>
    </source>
</evidence>
<feature type="transmembrane region" description="Helical" evidence="1">
    <location>
        <begin position="243"/>
        <end position="269"/>
    </location>
</feature>
<keyword evidence="1" id="KW-0472">Membrane</keyword>
<feature type="signal peptide" evidence="2">
    <location>
        <begin position="1"/>
        <end position="25"/>
    </location>
</feature>
<evidence type="ECO:0000256" key="2">
    <source>
        <dbReference type="SAM" id="SignalP"/>
    </source>
</evidence>
<evidence type="ECO:0000313" key="3">
    <source>
        <dbReference type="Proteomes" id="UP000492821"/>
    </source>
</evidence>
<keyword evidence="1" id="KW-1133">Transmembrane helix</keyword>
<reference evidence="3" key="1">
    <citation type="journal article" date="2013" name="Genetics">
        <title>The draft genome and transcriptome of Panagrellus redivivus are shaped by the harsh demands of a free-living lifestyle.</title>
        <authorList>
            <person name="Srinivasan J."/>
            <person name="Dillman A.R."/>
            <person name="Macchietto M.G."/>
            <person name="Heikkinen L."/>
            <person name="Lakso M."/>
            <person name="Fracchia K.M."/>
            <person name="Antoshechkin I."/>
            <person name="Mortazavi A."/>
            <person name="Wong G."/>
            <person name="Sternberg P.W."/>
        </authorList>
    </citation>
    <scope>NUCLEOTIDE SEQUENCE [LARGE SCALE GENOMIC DNA]</scope>
    <source>
        <strain evidence="3">MT8872</strain>
    </source>
</reference>
<sequence>MHTSTILSSVFALFFTSLLSQGNLACVNVKQNESGSTSIRLRGSGQTCRQFPLVVPKTGFQFKVYIPHKSTDTFLGSLRVYFGDSALLLTFENDGSVLAVHTIYVNITKLIITIYSLEDDTWLGDATLDITTIEIKPDGTGFVTPRKPAAASVKIPPLVEFQHNENEVTINLKIEWTNIKDEFIIELPSYANKKSSAPPKSTTSTPTSTKTIEYSENNETTTTSAILTSTAHENSTATSNVSWIVVGAAVGSVFVIVVMAAVIGAVFIIRRIRRKRSATGLLQTPPTRVTYPSNEINRFNIPIDPNSKISDHGINFNDYLAVVPAYPEEIREFENAEKKKKDEMYLGFIERIHVAERTENKGSK</sequence>
<name>A0A7E4ZYB6_PANRE</name>
<organism evidence="3 4">
    <name type="scientific">Panagrellus redivivus</name>
    <name type="common">Microworm</name>
    <dbReference type="NCBI Taxonomy" id="6233"/>
    <lineage>
        <taxon>Eukaryota</taxon>
        <taxon>Metazoa</taxon>
        <taxon>Ecdysozoa</taxon>
        <taxon>Nematoda</taxon>
        <taxon>Chromadorea</taxon>
        <taxon>Rhabditida</taxon>
        <taxon>Tylenchina</taxon>
        <taxon>Panagrolaimomorpha</taxon>
        <taxon>Panagrolaimoidea</taxon>
        <taxon>Panagrolaimidae</taxon>
        <taxon>Panagrellus</taxon>
    </lineage>
</organism>
<keyword evidence="2" id="KW-0732">Signal</keyword>
<protein>
    <submittedName>
        <fullName evidence="4">CUB domain-containing protein</fullName>
    </submittedName>
</protein>
<keyword evidence="1" id="KW-0812">Transmembrane</keyword>
<reference evidence="4" key="2">
    <citation type="submission" date="2020-10" db="UniProtKB">
        <authorList>
            <consortium name="WormBaseParasite"/>
        </authorList>
    </citation>
    <scope>IDENTIFICATION</scope>
</reference>
<dbReference type="WBParaSite" id="Pan_g3288.t1">
    <property type="protein sequence ID" value="Pan_g3288.t1"/>
    <property type="gene ID" value="Pan_g3288"/>
</dbReference>
<evidence type="ECO:0000256" key="1">
    <source>
        <dbReference type="SAM" id="Phobius"/>
    </source>
</evidence>
<dbReference type="Proteomes" id="UP000492821">
    <property type="component" value="Unassembled WGS sequence"/>
</dbReference>
<feature type="chain" id="PRO_5028931073" evidence="2">
    <location>
        <begin position="26"/>
        <end position="364"/>
    </location>
</feature>
<proteinExistence type="predicted"/>
<accession>A0A7E4ZYB6</accession>